<feature type="domain" description="Dynein axonemal assembly factor 5 HEAT-repeat" evidence="1">
    <location>
        <begin position="308"/>
        <end position="378"/>
    </location>
</feature>
<evidence type="ECO:0000313" key="3">
    <source>
        <dbReference type="EMBL" id="VDL60612.1"/>
    </source>
</evidence>
<dbReference type="InterPro" id="IPR057978">
    <property type="entry name" value="TPR_DAAF5"/>
</dbReference>
<gene>
    <name evidence="3" type="ORF">HDID_LOCUS8294</name>
</gene>
<dbReference type="GO" id="GO:0005737">
    <property type="term" value="C:cytoplasm"/>
    <property type="evidence" value="ECO:0007669"/>
    <property type="project" value="TreeGrafter"/>
</dbReference>
<organism evidence="5">
    <name type="scientific">Hymenolepis diminuta</name>
    <name type="common">Rat tapeworm</name>
    <dbReference type="NCBI Taxonomy" id="6216"/>
    <lineage>
        <taxon>Eukaryota</taxon>
        <taxon>Metazoa</taxon>
        <taxon>Spiralia</taxon>
        <taxon>Lophotrochozoa</taxon>
        <taxon>Platyhelminthes</taxon>
        <taxon>Cestoda</taxon>
        <taxon>Eucestoda</taxon>
        <taxon>Cyclophyllidea</taxon>
        <taxon>Hymenolepididae</taxon>
        <taxon>Hymenolepis</taxon>
    </lineage>
</organism>
<feature type="domain" description="Dynein axonemal assembly factor 5 TPR repeats" evidence="2">
    <location>
        <begin position="15"/>
        <end position="298"/>
    </location>
</feature>
<name>A0A0R3SSL3_HYMDI</name>
<dbReference type="Gene3D" id="1.25.10.10">
    <property type="entry name" value="Leucine-rich Repeat Variant"/>
    <property type="match status" value="2"/>
</dbReference>
<dbReference type="EMBL" id="UYSG01011059">
    <property type="protein sequence ID" value="VDL60612.1"/>
    <property type="molecule type" value="Genomic_DNA"/>
</dbReference>
<dbReference type="GO" id="GO:0036158">
    <property type="term" value="P:outer dynein arm assembly"/>
    <property type="evidence" value="ECO:0007669"/>
    <property type="project" value="TreeGrafter"/>
</dbReference>
<dbReference type="InterPro" id="IPR052623">
    <property type="entry name" value="DAAF5"/>
</dbReference>
<sequence length="1159" mass="128113">MGFTLSESSRAITLLRSDSKLKRKESLTAIEQDIFDNLSLADINEVKRYCSWIIPHLVLLISDPVESHRERVLSILSSLCGQIEESSCFIPHVTQILVKRFTAEDSYEESEEIRLSSLKLLYAILVKIRSASSCFDDYCIILQKSLEDSFHEVKVMCCSILCVLAKKFSSLFYHTAEALLNSLLRNIVHQQHKVRFATVEAIGVVFMYCNGKFVDITITPLTQRLFDPSISVRKAVIQVIGEWLLNLPDRYSYHTKLIPLILSGQIDECNEIREEAMAIWDDIGLKFQKENENDLKDKIDFDSGKPFHYPADQFRPNFGCRELISRSASRLLPGLCNDLRDWQEATRHKAAGLLPIILLHLESAITQHTQTLITGLCSGVAEILLRVSLNSSFHLILMSPQRGLPSLSSLSCQKKTRSCATHTAALSGETAEAFTVLHQLFGAARYVSCFVEPQIWWKLLSENSRRCLESTSPASLASNYFLLANLLAGSSLEPLIACSDGELSSTCPLLRITAYLTSDEQISCAAFASKSGLLECANALIALLKEIVEKVEKSCIPRGDSGEGVLKQISEKVLEDTFFLLMAISAGWNEGLERTEFVVEFNDQVGRLLCQLSQLQHTLLKDDAPKGEAHSDAEMPEEALITEAKRTGQILERLYGYQLPKLLRRLDTSRKEKGRCWHAKSTDLSIFIHAVLAAGPGLLLGLEPTTCVCNANGKDKTNYQVDINESPLMLTLRLLEEGCGLGEPLDVNKGGGGTSTNPLALAAEAELHLRGLLLLMRLSEHARVRVVMTQPRLFRYCLERLVLPSCLWRAGRTAEAMRKAAATSLVALLAAVVPLNPPTPASHSSSEGVSPRERMLDQWLDERIGPTKGKLIELRNKNALLSSRIRLIDRPMLSSGNVEDTGRLANLGLISAASPRLLAQLLARLGGLLTDDVEATRLLACTGLTLLFGGIFSGGSEDAIGEERSTSVDGKYIPGAFLRSPAWFLPLLEDDSKGIEEVDIDGYGDKMPGLTAPLPNSLGDKVYRFYPNLLKALDDGSDDVRLRAADAFVTWFWVMSPNLVDRPLHVSSLQPSQETTSELKLNPIYSAVVDDLISTVAIHLDDGESVVRAAAARVILRISQIAPDSVNRVLRGALERHRSPQLCEALLSSLEWRCEDAKI</sequence>
<proteinExistence type="predicted"/>
<dbReference type="InterPro" id="IPR056497">
    <property type="entry name" value="HEAT_DAAF5"/>
</dbReference>
<dbReference type="AlphaFoldDB" id="A0A0R3SSL3"/>
<dbReference type="InterPro" id="IPR016024">
    <property type="entry name" value="ARM-type_fold"/>
</dbReference>
<evidence type="ECO:0000259" key="2">
    <source>
        <dbReference type="Pfam" id="PF25757"/>
    </source>
</evidence>
<dbReference type="OrthoDB" id="413572at2759"/>
<dbReference type="PANTHER" id="PTHR16216">
    <property type="entry name" value="DYNEIN ASSEMBLY FACTOR 5, AXONEMAL"/>
    <property type="match status" value="1"/>
</dbReference>
<dbReference type="SUPFAM" id="SSF48371">
    <property type="entry name" value="ARM repeat"/>
    <property type="match status" value="1"/>
</dbReference>
<dbReference type="Pfam" id="PF24573">
    <property type="entry name" value="HEAT_DAAF5"/>
    <property type="match status" value="1"/>
</dbReference>
<dbReference type="Proteomes" id="UP000274504">
    <property type="component" value="Unassembled WGS sequence"/>
</dbReference>
<dbReference type="GO" id="GO:0045505">
    <property type="term" value="F:dynein intermediate chain binding"/>
    <property type="evidence" value="ECO:0007669"/>
    <property type="project" value="TreeGrafter"/>
</dbReference>
<protein>
    <submittedName>
        <fullName evidence="5">HEAT repeat-containing protein 2</fullName>
    </submittedName>
</protein>
<dbReference type="WBParaSite" id="HDID_0000829601-mRNA-1">
    <property type="protein sequence ID" value="HDID_0000829601-mRNA-1"/>
    <property type="gene ID" value="HDID_0000829601"/>
</dbReference>
<dbReference type="Pfam" id="PF25757">
    <property type="entry name" value="TPR_DNAAF5"/>
    <property type="match status" value="1"/>
</dbReference>
<dbReference type="STRING" id="6216.A0A0R3SSL3"/>
<evidence type="ECO:0000313" key="5">
    <source>
        <dbReference type="WBParaSite" id="HDID_0000829601-mRNA-1"/>
    </source>
</evidence>
<evidence type="ECO:0000313" key="4">
    <source>
        <dbReference type="Proteomes" id="UP000274504"/>
    </source>
</evidence>
<dbReference type="PANTHER" id="PTHR16216:SF2">
    <property type="entry name" value="DYNEIN AXONEMAL ASSEMBLY FACTOR 5"/>
    <property type="match status" value="1"/>
</dbReference>
<dbReference type="GO" id="GO:0036159">
    <property type="term" value="P:inner dynein arm assembly"/>
    <property type="evidence" value="ECO:0007669"/>
    <property type="project" value="TreeGrafter"/>
</dbReference>
<evidence type="ECO:0000259" key="1">
    <source>
        <dbReference type="Pfam" id="PF24573"/>
    </source>
</evidence>
<accession>A0A0R3SSL3</accession>
<reference evidence="3 4" key="2">
    <citation type="submission" date="2018-11" db="EMBL/GenBank/DDBJ databases">
        <authorList>
            <consortium name="Pathogen Informatics"/>
        </authorList>
    </citation>
    <scope>NUCLEOTIDE SEQUENCE [LARGE SCALE GENOMIC DNA]</scope>
</reference>
<dbReference type="GO" id="GO:0003341">
    <property type="term" value="P:cilium movement"/>
    <property type="evidence" value="ECO:0007669"/>
    <property type="project" value="TreeGrafter"/>
</dbReference>
<dbReference type="InterPro" id="IPR011989">
    <property type="entry name" value="ARM-like"/>
</dbReference>
<reference evidence="5" key="1">
    <citation type="submission" date="2017-02" db="UniProtKB">
        <authorList>
            <consortium name="WormBaseParasite"/>
        </authorList>
    </citation>
    <scope>IDENTIFICATION</scope>
</reference>